<proteinExistence type="predicted"/>
<gene>
    <name evidence="1" type="ORF">OBE_04686</name>
</gene>
<comment type="caution">
    <text evidence="1">The sequence shown here is derived from an EMBL/GenBank/DDBJ whole genome shotgun (WGS) entry which is preliminary data.</text>
</comment>
<accession>K1TMR9</accession>
<feature type="non-terminal residue" evidence="1">
    <location>
        <position position="1"/>
    </location>
</feature>
<protein>
    <submittedName>
        <fullName evidence="1">Uncharacterized protein</fullName>
    </submittedName>
</protein>
<dbReference type="AlphaFoldDB" id="K1TMR9"/>
<reference evidence="1" key="1">
    <citation type="journal article" date="2013" name="Environ. Microbiol.">
        <title>Microbiota from the distal guts of lean and obese adolescents exhibit partial functional redundancy besides clear differences in community structure.</title>
        <authorList>
            <person name="Ferrer M."/>
            <person name="Ruiz A."/>
            <person name="Lanza F."/>
            <person name="Haange S.B."/>
            <person name="Oberbach A."/>
            <person name="Till H."/>
            <person name="Bargiela R."/>
            <person name="Campoy C."/>
            <person name="Segura M.T."/>
            <person name="Richter M."/>
            <person name="von Bergen M."/>
            <person name="Seifert J."/>
            <person name="Suarez A."/>
        </authorList>
    </citation>
    <scope>NUCLEOTIDE SEQUENCE</scope>
</reference>
<evidence type="ECO:0000313" key="1">
    <source>
        <dbReference type="EMBL" id="EKC68909.1"/>
    </source>
</evidence>
<dbReference type="EMBL" id="AJWZ01003189">
    <property type="protein sequence ID" value="EKC68909.1"/>
    <property type="molecule type" value="Genomic_DNA"/>
</dbReference>
<sequence length="28" mass="3299">KDYRFKIGTIGEKKPQDWIVVENGMSRC</sequence>
<name>K1TMR9_9ZZZZ</name>
<organism evidence="1">
    <name type="scientific">human gut metagenome</name>
    <dbReference type="NCBI Taxonomy" id="408170"/>
    <lineage>
        <taxon>unclassified sequences</taxon>
        <taxon>metagenomes</taxon>
        <taxon>organismal metagenomes</taxon>
    </lineage>
</organism>